<dbReference type="NCBIfam" id="TIGR00104">
    <property type="entry name" value="tRNA_TsaA"/>
    <property type="match status" value="1"/>
</dbReference>
<evidence type="ECO:0000259" key="3">
    <source>
        <dbReference type="PROSITE" id="PS51668"/>
    </source>
</evidence>
<dbReference type="PROSITE" id="PS01318">
    <property type="entry name" value="TSAA_1"/>
    <property type="match status" value="1"/>
</dbReference>
<gene>
    <name evidence="4" type="primary">tsaA</name>
    <name evidence="4" type="ORF">M3P05_17135</name>
</gene>
<dbReference type="PANTHER" id="PTHR12818">
    <property type="entry name" value="TRNA (ADENINE(37)-N6)-METHYLTRANSFERASE"/>
    <property type="match status" value="1"/>
</dbReference>
<evidence type="ECO:0000313" key="4">
    <source>
        <dbReference type="EMBL" id="MCL6271644.1"/>
    </source>
</evidence>
<reference evidence="4 5" key="1">
    <citation type="submission" date="2022-05" db="EMBL/GenBank/DDBJ databases">
        <authorList>
            <person name="Park J.-S."/>
        </authorList>
    </citation>
    <scope>NUCLEOTIDE SEQUENCE [LARGE SCALE GENOMIC DNA]</scope>
    <source>
        <strain evidence="4 5">2012CJ34-2</strain>
    </source>
</reference>
<dbReference type="InterPro" id="IPR041369">
    <property type="entry name" value="TrmO_C"/>
</dbReference>
<dbReference type="Pfam" id="PF01980">
    <property type="entry name" value="TrmO_N"/>
    <property type="match status" value="1"/>
</dbReference>
<dbReference type="InterPro" id="IPR036413">
    <property type="entry name" value="YaeB-like_sf"/>
</dbReference>
<evidence type="ECO:0000313" key="5">
    <source>
        <dbReference type="Proteomes" id="UP001203338"/>
    </source>
</evidence>
<dbReference type="InterPro" id="IPR023368">
    <property type="entry name" value="UPF0066_cons_site"/>
</dbReference>
<dbReference type="EMBL" id="JAMFLX010000029">
    <property type="protein sequence ID" value="MCL6271644.1"/>
    <property type="molecule type" value="Genomic_DNA"/>
</dbReference>
<name>A0ABT0PJT2_9GAMM</name>
<feature type="domain" description="TsaA-like" evidence="3">
    <location>
        <begin position="12"/>
        <end position="153"/>
    </location>
</feature>
<proteinExistence type="inferred from homology"/>
<evidence type="ECO:0000256" key="2">
    <source>
        <dbReference type="ARBA" id="ARBA00033753"/>
    </source>
</evidence>
<evidence type="ECO:0000256" key="1">
    <source>
        <dbReference type="ARBA" id="ARBA00022691"/>
    </source>
</evidence>
<protein>
    <submittedName>
        <fullName evidence="4">tRNA (N6-threonylcarbamoyladenosine(37)-N6)-methyltransferase TrmO</fullName>
    </submittedName>
</protein>
<keyword evidence="1" id="KW-0949">S-adenosyl-L-methionine</keyword>
<dbReference type="Gene3D" id="2.40.30.70">
    <property type="entry name" value="YaeB-like"/>
    <property type="match status" value="1"/>
</dbReference>
<dbReference type="Gene3D" id="3.30.2310.10">
    <property type="entry name" value="YaeB-like"/>
    <property type="match status" value="1"/>
</dbReference>
<dbReference type="InterPro" id="IPR036414">
    <property type="entry name" value="YaeB_N_sf"/>
</dbReference>
<dbReference type="PROSITE" id="PS51668">
    <property type="entry name" value="TSAA_2"/>
    <property type="match status" value="1"/>
</dbReference>
<comment type="caution">
    <text evidence="4">The sequence shown here is derived from an EMBL/GenBank/DDBJ whole genome shotgun (WGS) entry which is preliminary data.</text>
</comment>
<dbReference type="InterPro" id="IPR023370">
    <property type="entry name" value="TrmO-like_N"/>
</dbReference>
<dbReference type="RefSeq" id="WP_249701277.1">
    <property type="nucleotide sequence ID" value="NZ_JAMFLX010000029.1"/>
</dbReference>
<organism evidence="4 5">
    <name type="scientific">Parendozoicomonas callyspongiae</name>
    <dbReference type="NCBI Taxonomy" id="2942213"/>
    <lineage>
        <taxon>Bacteria</taxon>
        <taxon>Pseudomonadati</taxon>
        <taxon>Pseudomonadota</taxon>
        <taxon>Gammaproteobacteria</taxon>
        <taxon>Oceanospirillales</taxon>
        <taxon>Endozoicomonadaceae</taxon>
        <taxon>Parendozoicomonas</taxon>
    </lineage>
</organism>
<dbReference type="Proteomes" id="UP001203338">
    <property type="component" value="Unassembled WGS sequence"/>
</dbReference>
<dbReference type="SUPFAM" id="SSF118196">
    <property type="entry name" value="YaeB-like"/>
    <property type="match status" value="1"/>
</dbReference>
<dbReference type="InterPro" id="IPR040372">
    <property type="entry name" value="YaeB-like"/>
</dbReference>
<dbReference type="Pfam" id="PF18389">
    <property type="entry name" value="TrmO_C"/>
    <property type="match status" value="1"/>
</dbReference>
<keyword evidence="5" id="KW-1185">Reference proteome</keyword>
<accession>A0ABT0PJT2</accession>
<dbReference type="PANTHER" id="PTHR12818:SF0">
    <property type="entry name" value="TRNA (ADENINE(37)-N6)-METHYLTRANSFERASE"/>
    <property type="match status" value="1"/>
</dbReference>
<comment type="similarity">
    <text evidence="2">Belongs to the tRNA methyltransferase O family.</text>
</comment>
<sequence>MPVDASTAALTVQPVGFIRSCYREKFGIPRQPGLATSARARLELSGACNCLEAVNGLGDFSHIWVQFLFHGTQAEGWRPTVRPPRLGGDKRVGVFATRSTHRPNPLGLSVVKLEGIHQDNGQVWLELSGIDLLDGTPVVDIKPYLPWADSVTEATSGFAPEPPENHPVLFTDEALEQCRQYQQQTGHPFQQLIMELLSQDPRPAYLKKRSRSDYGVRLWGCNIRWRVTEKGFEVFSIEREDR</sequence>
<dbReference type="CDD" id="cd09281">
    <property type="entry name" value="UPF0066"/>
    <property type="match status" value="1"/>
</dbReference>